<accession>A0AB34TDQ6</accession>
<gene>
    <name evidence="2" type="ORF">VL23_17430</name>
</gene>
<evidence type="ECO:0000313" key="3">
    <source>
        <dbReference type="Proteomes" id="UP000037632"/>
    </source>
</evidence>
<feature type="region of interest" description="Disordered" evidence="1">
    <location>
        <begin position="1"/>
        <end position="25"/>
    </location>
</feature>
<evidence type="ECO:0000313" key="2">
    <source>
        <dbReference type="EMBL" id="KOO75326.1"/>
    </source>
</evidence>
<name>A0AB34TDQ6_STEMA</name>
<protein>
    <submittedName>
        <fullName evidence="2">Uncharacterized protein</fullName>
    </submittedName>
</protein>
<dbReference type="Proteomes" id="UP000037632">
    <property type="component" value="Unassembled WGS sequence"/>
</dbReference>
<dbReference type="EMBL" id="JZIW01000009">
    <property type="protein sequence ID" value="KOO75326.1"/>
    <property type="molecule type" value="Genomic_DNA"/>
</dbReference>
<organism evidence="2 3">
    <name type="scientific">Stenotrophomonas maltophilia</name>
    <name type="common">Pseudomonas maltophilia</name>
    <name type="synonym">Xanthomonas maltophilia</name>
    <dbReference type="NCBI Taxonomy" id="40324"/>
    <lineage>
        <taxon>Bacteria</taxon>
        <taxon>Pseudomonadati</taxon>
        <taxon>Pseudomonadota</taxon>
        <taxon>Gammaproteobacteria</taxon>
        <taxon>Lysobacterales</taxon>
        <taxon>Lysobacteraceae</taxon>
        <taxon>Stenotrophomonas</taxon>
        <taxon>Stenotrophomonas maltophilia group</taxon>
    </lineage>
</organism>
<comment type="caution">
    <text evidence="2">The sequence shown here is derived from an EMBL/GenBank/DDBJ whole genome shotgun (WGS) entry which is preliminary data.</text>
</comment>
<evidence type="ECO:0000256" key="1">
    <source>
        <dbReference type="SAM" id="MobiDB-lite"/>
    </source>
</evidence>
<reference evidence="2 3" key="1">
    <citation type="journal article" date="2015" name="Antimicrob. Agents Chemother.">
        <title>Whole-Genome Sequencing Identifies Emergence of a Quinolone Resistance Mutation in a Case of Stenotrophomonas maltophilia Bacteremia.</title>
        <authorList>
            <person name="Pak T.R."/>
            <person name="Altman D.R."/>
            <person name="Attie O."/>
            <person name="Sebra R."/>
            <person name="Hamula C.L."/>
            <person name="Lewis M."/>
            <person name="Deikus G."/>
            <person name="Newman L.C."/>
            <person name="Fang G."/>
            <person name="Hand J."/>
            <person name="Papel G."/>
            <person name="Wallach F."/>
            <person name="Schadt E.E."/>
            <person name="Huprikar S."/>
            <person name="van Bakel H."/>
            <person name="Kasarskis A."/>
            <person name="Bashir A."/>
        </authorList>
    </citation>
    <scope>NUCLEOTIDE SEQUENCE [LARGE SCALE GENOMIC DNA]</scope>
    <source>
        <strain evidence="2 3">ISMMS6</strain>
    </source>
</reference>
<dbReference type="RefSeq" id="WP_053462868.1">
    <property type="nucleotide sequence ID" value="NZ_JZIW01000009.1"/>
</dbReference>
<dbReference type="AlphaFoldDB" id="A0AB34TDQ6"/>
<proteinExistence type="predicted"/>
<sequence>MSNDNKTLADAQPGGRVRLGDQAERARFEQYRGGDFERDAHGYYTNPRTAQDWAMWQAALSAQPSPGGQRDDSPMAKMAAALRGKAEAERAAFDQRVQSGEWGPMPDNPDVLELPPLPEEVDSVRCMIRGEKGFAEPCDYYFNSKQIRDYARTALAASQPVSETDAYQQGFRDGQDRTCTVVARQPVGWQPMESAPKDGTVVLGLLEGSDIPQSIRFRDGWEIAWDGYRIPAHDGPLRWAPLYAATPAQQPAQVYLDGLDRALGEAIDQRDRYHEMADDLAGHIAAITGVDIGEHSSANCPWQNAIEAAEEYKPAQAVDLGQFREVVSAANARLQSVIGDNMMPWSEREKASKEQAALYPLLALAASQPVGATGKNSLTVGGGQEPVAYLDLGEGGYMDVGTDLSDEELAALPKGRHMLGIIGTYGVDGYKPAQAVDLGALERVRNTLHEMSKHVPEDWCDPVIELQREVQALIDGKVVCNG</sequence>